<dbReference type="SMART" id="SM00850">
    <property type="entry name" value="LytTR"/>
    <property type="match status" value="1"/>
</dbReference>
<dbReference type="Proteomes" id="UP000184012">
    <property type="component" value="Unassembled WGS sequence"/>
</dbReference>
<name>A0AB74EV68_9FIRM</name>
<dbReference type="AlphaFoldDB" id="A0AB74EV68"/>
<dbReference type="PROSITE" id="PS50110">
    <property type="entry name" value="RESPONSE_REGULATORY"/>
    <property type="match status" value="1"/>
</dbReference>
<evidence type="ECO:0000256" key="1">
    <source>
        <dbReference type="ARBA" id="ARBA00018672"/>
    </source>
</evidence>
<dbReference type="Pfam" id="PF04397">
    <property type="entry name" value="LytTR"/>
    <property type="match status" value="1"/>
</dbReference>
<dbReference type="Pfam" id="PF00072">
    <property type="entry name" value="Response_reg"/>
    <property type="match status" value="1"/>
</dbReference>
<evidence type="ECO:0000256" key="3">
    <source>
        <dbReference type="PROSITE-ProRule" id="PRU00169"/>
    </source>
</evidence>
<comment type="caution">
    <text evidence="6">The sequence shown here is derived from an EMBL/GenBank/DDBJ whole genome shotgun (WGS) entry which is preliminary data.</text>
</comment>
<evidence type="ECO:0000259" key="4">
    <source>
        <dbReference type="PROSITE" id="PS50110"/>
    </source>
</evidence>
<evidence type="ECO:0000313" key="6">
    <source>
        <dbReference type="EMBL" id="SHK88076.1"/>
    </source>
</evidence>
<dbReference type="GO" id="GO:0003677">
    <property type="term" value="F:DNA binding"/>
    <property type="evidence" value="ECO:0007669"/>
    <property type="project" value="UniProtKB-KW"/>
</dbReference>
<dbReference type="EMBL" id="FRBP01000001">
    <property type="protein sequence ID" value="SHK88076.1"/>
    <property type="molecule type" value="Genomic_DNA"/>
</dbReference>
<accession>A0AB74EV68</accession>
<evidence type="ECO:0000256" key="2">
    <source>
        <dbReference type="ARBA" id="ARBA00024867"/>
    </source>
</evidence>
<feature type="domain" description="Response regulatory" evidence="4">
    <location>
        <begin position="3"/>
        <end position="121"/>
    </location>
</feature>
<dbReference type="InterPro" id="IPR007492">
    <property type="entry name" value="LytTR_DNA-bd_dom"/>
</dbReference>
<dbReference type="Gene3D" id="2.40.50.1020">
    <property type="entry name" value="LytTr DNA-binding domain"/>
    <property type="match status" value="1"/>
</dbReference>
<reference evidence="6 7" key="1">
    <citation type="submission" date="2016-11" db="EMBL/GenBank/DDBJ databases">
        <authorList>
            <person name="Varghese N."/>
            <person name="Submissions S."/>
        </authorList>
    </citation>
    <scope>NUCLEOTIDE SEQUENCE [LARGE SCALE GENOMIC DNA]</scope>
    <source>
        <strain evidence="6 7">FD</strain>
    </source>
</reference>
<protein>
    <recommendedName>
        <fullName evidence="1">Stage 0 sporulation protein A homolog</fullName>
    </recommendedName>
</protein>
<proteinExistence type="predicted"/>
<dbReference type="PROSITE" id="PS50930">
    <property type="entry name" value="HTH_LYTTR"/>
    <property type="match status" value="1"/>
</dbReference>
<evidence type="ECO:0000313" key="7">
    <source>
        <dbReference type="Proteomes" id="UP000184012"/>
    </source>
</evidence>
<dbReference type="PANTHER" id="PTHR37299">
    <property type="entry name" value="TRANSCRIPTIONAL REGULATOR-RELATED"/>
    <property type="match status" value="1"/>
</dbReference>
<evidence type="ECO:0000259" key="5">
    <source>
        <dbReference type="PROSITE" id="PS50930"/>
    </source>
</evidence>
<dbReference type="SMART" id="SM00448">
    <property type="entry name" value="REC"/>
    <property type="match status" value="1"/>
</dbReference>
<dbReference type="InterPro" id="IPR001789">
    <property type="entry name" value="Sig_transdc_resp-reg_receiver"/>
</dbReference>
<feature type="modified residue" description="4-aspartylphosphate" evidence="3">
    <location>
        <position position="58"/>
    </location>
</feature>
<sequence length="238" mass="28598">MFRIGVCDDEAYFRKDLKKRLKAYFESKKFKSEIIFFERGRDLLKVAEKKPFDLAFLDIEMPDMDGVAVGQKLRRIKPDVFLIFVTSHHEYVTQAFRLGAFQYLEKPLNDSFFKQEMERVVTAFVLRKQDYVLEYKGVKTKIPISQMVYLESSGWNVLVHTKEKDYKIVGKLSEEEIRLLDYYFIRIHQSYLVNMKYIKQFYSEKVILWHKDKILPVSRKYKDNARCTFLEYQRKVGI</sequence>
<comment type="function">
    <text evidence="2">May play the central regulatory role in sporulation. It may be an element of the effector pathway responsible for the activation of sporulation genes in response to nutritional stress. Spo0A may act in concert with spo0H (a sigma factor) to control the expression of some genes that are critical to the sporulation process.</text>
</comment>
<dbReference type="PANTHER" id="PTHR37299:SF1">
    <property type="entry name" value="STAGE 0 SPORULATION PROTEIN A HOMOLOG"/>
    <property type="match status" value="1"/>
</dbReference>
<dbReference type="RefSeq" id="WP_073381812.1">
    <property type="nucleotide sequence ID" value="NZ_CAUEPJ010000115.1"/>
</dbReference>
<keyword evidence="3" id="KW-0597">Phosphoprotein</keyword>
<dbReference type="InterPro" id="IPR011006">
    <property type="entry name" value="CheY-like_superfamily"/>
</dbReference>
<gene>
    <name evidence="6" type="ORF">SAMN04515649_101128</name>
</gene>
<dbReference type="InterPro" id="IPR046947">
    <property type="entry name" value="LytR-like"/>
</dbReference>
<dbReference type="SUPFAM" id="SSF52172">
    <property type="entry name" value="CheY-like"/>
    <property type="match status" value="1"/>
</dbReference>
<feature type="domain" description="HTH LytTR-type" evidence="5">
    <location>
        <begin position="141"/>
        <end position="199"/>
    </location>
</feature>
<dbReference type="GO" id="GO:0000156">
    <property type="term" value="F:phosphorelay response regulator activity"/>
    <property type="evidence" value="ECO:0007669"/>
    <property type="project" value="InterPro"/>
</dbReference>
<dbReference type="Gene3D" id="3.40.50.2300">
    <property type="match status" value="1"/>
</dbReference>
<keyword evidence="6" id="KW-0238">DNA-binding</keyword>
<organism evidence="6 7">
    <name type="scientific">Eubacterium callanderi</name>
    <dbReference type="NCBI Taxonomy" id="53442"/>
    <lineage>
        <taxon>Bacteria</taxon>
        <taxon>Bacillati</taxon>
        <taxon>Bacillota</taxon>
        <taxon>Clostridia</taxon>
        <taxon>Eubacteriales</taxon>
        <taxon>Eubacteriaceae</taxon>
        <taxon>Eubacterium</taxon>
    </lineage>
</organism>